<dbReference type="Proteomes" id="UP000527352">
    <property type="component" value="Unassembled WGS sequence"/>
</dbReference>
<reference evidence="1 2" key="1">
    <citation type="submission" date="2020-04" db="EMBL/GenBank/DDBJ databases">
        <title>The first description of lens atrophy caused by putative novel Shewanella sp. that is a new emerging pathogen for cultured rainbow trout?</title>
        <authorList>
            <person name="Saticioglu I.B."/>
            <person name="Duman M."/>
            <person name="Altun S."/>
        </authorList>
    </citation>
    <scope>NUCLEOTIDE SEQUENCE [LARGE SCALE GENOMIC DNA]</scope>
    <source>
        <strain evidence="1 2">S-1</strain>
    </source>
</reference>
<accession>A0ABX1KR00</accession>
<organism evidence="1 2">
    <name type="scientific">Shewanella oncorhynchi</name>
    <dbReference type="NCBI Taxonomy" id="2726434"/>
    <lineage>
        <taxon>Bacteria</taxon>
        <taxon>Pseudomonadati</taxon>
        <taxon>Pseudomonadota</taxon>
        <taxon>Gammaproteobacteria</taxon>
        <taxon>Alteromonadales</taxon>
        <taxon>Shewanellaceae</taxon>
        <taxon>Shewanella</taxon>
    </lineage>
</organism>
<dbReference type="RefSeq" id="WP_168826771.1">
    <property type="nucleotide sequence ID" value="NZ_JABAEB010000011.1"/>
</dbReference>
<gene>
    <name evidence="1" type="ORF">HGO26_17340</name>
</gene>
<sequence>MSSSNAFNASIATGLGRFSPSENARQAIRLSPDQAITQRQAIKDQHITQLSDALWLSRDGDTVVAKACKSAFNALGTQADKQDAAKQHILCYAALKLDKLIQHGSYLASPKVNKQVLADIATMLEIDRHSAGKSALESAARVLVDRVHLDRVEHVDPAIMTAVRDRLVLKTLHCLTEKMNRVVDKHIEKKGLYGKEGHSFSSAQIDHKVYDLLLIHKQVQRGQDLNALRSGLV</sequence>
<keyword evidence="2" id="KW-1185">Reference proteome</keyword>
<dbReference type="EMBL" id="JABAEB010000011">
    <property type="protein sequence ID" value="NLQ24636.1"/>
    <property type="molecule type" value="Genomic_DNA"/>
</dbReference>
<name>A0ABX1KR00_9GAMM</name>
<proteinExistence type="predicted"/>
<evidence type="ECO:0000313" key="1">
    <source>
        <dbReference type="EMBL" id="NLQ24636.1"/>
    </source>
</evidence>
<evidence type="ECO:0000313" key="2">
    <source>
        <dbReference type="Proteomes" id="UP000527352"/>
    </source>
</evidence>
<comment type="caution">
    <text evidence="1">The sequence shown here is derived from an EMBL/GenBank/DDBJ whole genome shotgun (WGS) entry which is preliminary data.</text>
</comment>
<protein>
    <submittedName>
        <fullName evidence="1">Uncharacterized protein</fullName>
    </submittedName>
</protein>